<dbReference type="Pfam" id="PF00014">
    <property type="entry name" value="Kunitz_BPTI"/>
    <property type="match status" value="2"/>
</dbReference>
<comment type="caution">
    <text evidence="9">The sequence shown here is derived from an EMBL/GenBank/DDBJ whole genome shotgun (WGS) entry which is preliminary data.</text>
</comment>
<keyword evidence="2" id="KW-0272">Extracellular matrix</keyword>
<evidence type="ECO:0000256" key="6">
    <source>
        <dbReference type="SAM" id="SignalP"/>
    </source>
</evidence>
<evidence type="ECO:0000259" key="8">
    <source>
        <dbReference type="PROSITE" id="PS51020"/>
    </source>
</evidence>
<feature type="compositionally biased region" description="Basic and acidic residues" evidence="5">
    <location>
        <begin position="891"/>
        <end position="903"/>
    </location>
</feature>
<feature type="region of interest" description="Disordered" evidence="5">
    <location>
        <begin position="884"/>
        <end position="903"/>
    </location>
</feature>
<sequence length="1121" mass="125780">MTWSRFVFVALLVTLCQVFGEFVLPKHCLQFARGPSSALRSSGNDDDGFEISVRRSYDGARVGNWFEPEKEYLITLKNELPLVTFDDFLFWLTPTEPPMMSHSDAKNTTEDCGMSPGKCVGSWVHTFYRRGSRLPWHSRYRSRHAGHVLTRNRPGCHGLVVEGLHSFSSGYSRLARQMGQIVLIWRSPNTSRHNCVTLHAMVRTQTSVLKEVGGLMKTLCPTEMRPMEPVISGMREMLDIDRNDPTAHIQSPIAHPVEKRPRDSIQPKDCCACGTATYRLTFQGLWNRTTHPQDWPTKNPNLLHWTNLIGVSHAPSFQIYAIGQTASAGVQSVCAYGDTTVLREALSLAAAKAEGAAGVPTGSQSATTDVSPLRALISTPGMWGEETLMEQRTALFSVNRTHPLFSMLTMLGPSPDWCTGISGQSLCKADCTWVRNMTLYLHPWDAGIREGNTYMPKDSDRKEIPDPIRYIDEKWMPGNPFREKKPIARVEIERVLPKHDWECTNKDADGVQLFLMGGGIHVTGKKKSDDMESGKTKDQMRSASATQQIVTGKGRGKSSKSIGFGGPGASGTLGTNNPLSDPSLAQMATFLCITSEWSAWSTCSVTCGVGTKTRTRQLIANKKPELCQHVPLVMEESCEGRKRTCDYSVPCSFLPWTLWSPCNATCEHQVGVRSRTRALARPEEAKQCEHLWSGREGGIKSVMKEDEECRIPSEACEPATICGEGPKQGYPCGQKMRRFYYSAIDHECLEFEYLGCKGGRNMFETKEECEKLCIPAVEALPAWRRERMGLLQFKTSQLAASSGETIEEELKQDPACHYEVNTGYECDPPKELGNYWYYCTRTNRCRDFFYLGCGGTPNRWANHTACMAACMPNELRQSQLLAKVRAATGSRRSDNDRGDNKYEDTDVPFGLEAAVSPKQDCRVTSWGGWGPCSVKCASQNGHRLRLRAITRPARICARVGIRSPFTAMRLSKNGDTHGKAADVKMAEVLRRKSDILQQTREKYEAHNQKVRSVVEDIRARRDSQIAEMRESAEMRLEMATLRRRQTLDEKAETAKKMFDRVERVRASLSEEAERKMNDITQDMANKENNRSIIIQGVRDSCQHELDKVAKVQNRRASISKD</sequence>
<dbReference type="Pfam" id="PF00090">
    <property type="entry name" value="TSP_1"/>
    <property type="match status" value="3"/>
</dbReference>
<keyword evidence="6" id="KW-0732">Signal</keyword>
<dbReference type="InterPro" id="IPR002223">
    <property type="entry name" value="Kunitz_BPTI"/>
</dbReference>
<keyword evidence="4" id="KW-0175">Coiled coil</keyword>
<evidence type="ECO:0000256" key="1">
    <source>
        <dbReference type="ARBA" id="ARBA00004498"/>
    </source>
</evidence>
<evidence type="ECO:0000259" key="7">
    <source>
        <dbReference type="PROSITE" id="PS50279"/>
    </source>
</evidence>
<feature type="region of interest" description="Disordered" evidence="5">
    <location>
        <begin position="525"/>
        <end position="577"/>
    </location>
</feature>
<reference evidence="9 10" key="1">
    <citation type="journal article" date="2022" name="Front. Cell. Infect. Microbiol.">
        <title>The Genomes of Two Strains of Taenia crassiceps the Animal Model for the Study of Human Cysticercosis.</title>
        <authorList>
            <person name="Bobes R.J."/>
            <person name="Estrada K."/>
            <person name="Rios-Valencia D.G."/>
            <person name="Calderon-Gallegos A."/>
            <person name="de la Torre P."/>
            <person name="Carrero J.C."/>
            <person name="Sanchez-Flores A."/>
            <person name="Laclette J.P."/>
        </authorList>
    </citation>
    <scope>NUCLEOTIDE SEQUENCE [LARGE SCALE GENOMIC DNA]</scope>
    <source>
        <strain evidence="9">WFUcys</strain>
    </source>
</reference>
<dbReference type="InterPro" id="IPR051418">
    <property type="entry name" value="Spondin/Thrombospondin_T1"/>
</dbReference>
<evidence type="ECO:0000313" key="10">
    <source>
        <dbReference type="Proteomes" id="UP001651158"/>
    </source>
</evidence>
<dbReference type="NCBIfam" id="NF038123">
    <property type="entry name" value="NF038123_dom"/>
    <property type="match status" value="1"/>
</dbReference>
<dbReference type="PROSITE" id="PS50279">
    <property type="entry name" value="BPTI_KUNITZ_2"/>
    <property type="match status" value="2"/>
</dbReference>
<evidence type="ECO:0000256" key="5">
    <source>
        <dbReference type="SAM" id="MobiDB-lite"/>
    </source>
</evidence>
<dbReference type="InterPro" id="IPR020901">
    <property type="entry name" value="Prtase_inh_Kunz-CS"/>
</dbReference>
<protein>
    <recommendedName>
        <fullName evidence="11">Spondin-1</fullName>
    </recommendedName>
</protein>
<dbReference type="InterPro" id="IPR009465">
    <property type="entry name" value="Spondin_N"/>
</dbReference>
<proteinExistence type="predicted"/>
<feature type="signal peptide" evidence="6">
    <location>
        <begin position="1"/>
        <end position="20"/>
    </location>
</feature>
<evidence type="ECO:0000256" key="3">
    <source>
        <dbReference type="ARBA" id="ARBA00022889"/>
    </source>
</evidence>
<evidence type="ECO:0000256" key="2">
    <source>
        <dbReference type="ARBA" id="ARBA00022530"/>
    </source>
</evidence>
<feature type="coiled-coil region" evidence="4">
    <location>
        <begin position="986"/>
        <end position="1016"/>
    </location>
</feature>
<dbReference type="InterPro" id="IPR000884">
    <property type="entry name" value="TSP1_rpt"/>
</dbReference>
<dbReference type="Pfam" id="PF06468">
    <property type="entry name" value="Spond_N"/>
    <property type="match status" value="1"/>
</dbReference>
<dbReference type="PROSITE" id="PS00280">
    <property type="entry name" value="BPTI_KUNITZ_1"/>
    <property type="match status" value="1"/>
</dbReference>
<dbReference type="InterPro" id="IPR036880">
    <property type="entry name" value="Kunitz_BPTI_sf"/>
</dbReference>
<dbReference type="PROSITE" id="PS51020">
    <property type="entry name" value="SPONDIN"/>
    <property type="match status" value="1"/>
</dbReference>
<dbReference type="SUPFAM" id="SSF57362">
    <property type="entry name" value="BPTI-like"/>
    <property type="match status" value="2"/>
</dbReference>
<feature type="domain" description="Spondin" evidence="8">
    <location>
        <begin position="266"/>
        <end position="480"/>
    </location>
</feature>
<dbReference type="PROSITE" id="PS50092">
    <property type="entry name" value="TSP1"/>
    <property type="match status" value="3"/>
</dbReference>
<dbReference type="CDD" id="cd00109">
    <property type="entry name" value="Kunitz-type"/>
    <property type="match status" value="1"/>
</dbReference>
<dbReference type="Proteomes" id="UP001651158">
    <property type="component" value="Unassembled WGS sequence"/>
</dbReference>
<evidence type="ECO:0008006" key="11">
    <source>
        <dbReference type="Google" id="ProtNLM"/>
    </source>
</evidence>
<comment type="subcellular location">
    <subcellularLocation>
        <location evidence="1">Secreted</location>
        <location evidence="1">Extracellular space</location>
        <location evidence="1">Extracellular matrix</location>
    </subcellularLocation>
</comment>
<dbReference type="InterPro" id="IPR036383">
    <property type="entry name" value="TSP1_rpt_sf"/>
</dbReference>
<dbReference type="Gene3D" id="2.20.100.10">
    <property type="entry name" value="Thrombospondin type-1 (TSP1) repeat"/>
    <property type="match status" value="3"/>
</dbReference>
<dbReference type="Gene3D" id="2.60.40.2130">
    <property type="entry name" value="F-spondin domain"/>
    <property type="match status" value="1"/>
</dbReference>
<name>A0ABR4PZT9_9CEST</name>
<dbReference type="SMART" id="SM00209">
    <property type="entry name" value="TSP1"/>
    <property type="match status" value="3"/>
</dbReference>
<keyword evidence="2" id="KW-0964">Secreted</keyword>
<keyword evidence="3" id="KW-0130">Cell adhesion</keyword>
<organism evidence="9 10">
    <name type="scientific">Taenia crassiceps</name>
    <dbReference type="NCBI Taxonomy" id="6207"/>
    <lineage>
        <taxon>Eukaryota</taxon>
        <taxon>Metazoa</taxon>
        <taxon>Spiralia</taxon>
        <taxon>Lophotrochozoa</taxon>
        <taxon>Platyhelminthes</taxon>
        <taxon>Cestoda</taxon>
        <taxon>Eucestoda</taxon>
        <taxon>Cyclophyllidea</taxon>
        <taxon>Taeniidae</taxon>
        <taxon>Taenia</taxon>
    </lineage>
</organism>
<dbReference type="SMART" id="SM00131">
    <property type="entry name" value="KU"/>
    <property type="match status" value="2"/>
</dbReference>
<dbReference type="Gene3D" id="4.10.410.10">
    <property type="entry name" value="Pancreatic trypsin inhibitor Kunitz domain"/>
    <property type="match status" value="2"/>
</dbReference>
<evidence type="ECO:0000256" key="4">
    <source>
        <dbReference type="SAM" id="Coils"/>
    </source>
</evidence>
<feature type="compositionally biased region" description="Polar residues" evidence="5">
    <location>
        <begin position="541"/>
        <end position="550"/>
    </location>
</feature>
<keyword evidence="10" id="KW-1185">Reference proteome</keyword>
<feature type="chain" id="PRO_5045793950" description="Spondin-1" evidence="6">
    <location>
        <begin position="21"/>
        <end position="1121"/>
    </location>
</feature>
<feature type="domain" description="BPTI/Kunitz inhibitor" evidence="7">
    <location>
        <begin position="816"/>
        <end position="870"/>
    </location>
</feature>
<evidence type="ECO:0000313" key="9">
    <source>
        <dbReference type="EMBL" id="KAL5102899.1"/>
    </source>
</evidence>
<dbReference type="PANTHER" id="PTHR11311:SF16">
    <property type="entry name" value="SPONDIN-1"/>
    <property type="match status" value="1"/>
</dbReference>
<gene>
    <name evidence="9" type="ORF">TcWFU_001388</name>
</gene>
<feature type="compositionally biased region" description="Basic and acidic residues" evidence="5">
    <location>
        <begin position="526"/>
        <end position="540"/>
    </location>
</feature>
<accession>A0ABR4PZT9</accession>
<dbReference type="PANTHER" id="PTHR11311">
    <property type="entry name" value="SPONDIN"/>
    <property type="match status" value="1"/>
</dbReference>
<dbReference type="SUPFAM" id="SSF82895">
    <property type="entry name" value="TSP-1 type 1 repeat"/>
    <property type="match status" value="3"/>
</dbReference>
<dbReference type="EMBL" id="JAKROA010000022">
    <property type="protein sequence ID" value="KAL5102899.1"/>
    <property type="molecule type" value="Genomic_DNA"/>
</dbReference>
<feature type="domain" description="BPTI/Kunitz inhibitor" evidence="7">
    <location>
        <begin position="722"/>
        <end position="773"/>
    </location>
</feature>
<dbReference type="InterPro" id="IPR038678">
    <property type="entry name" value="Spondin_N_sf"/>
</dbReference>